<proteinExistence type="predicted"/>
<dbReference type="KEGG" id="fgi:OP10G_1103"/>
<reference evidence="1 2" key="1">
    <citation type="journal article" date="2014" name="PLoS ONE">
        <title>The first complete genome sequence of the class fimbriimonadia in the phylum armatimonadetes.</title>
        <authorList>
            <person name="Hu Z.Y."/>
            <person name="Wang Y.Z."/>
            <person name="Im W.T."/>
            <person name="Wang S.Y."/>
            <person name="Zhao G.P."/>
            <person name="Zheng H.J."/>
            <person name="Quan Z.X."/>
        </authorList>
    </citation>
    <scope>NUCLEOTIDE SEQUENCE [LARGE SCALE GENOMIC DNA]</scope>
    <source>
        <strain evidence="1">Gsoil 348</strain>
    </source>
</reference>
<dbReference type="AlphaFoldDB" id="A0A068NLX2"/>
<evidence type="ECO:0000313" key="1">
    <source>
        <dbReference type="EMBL" id="AIE84471.1"/>
    </source>
</evidence>
<dbReference type="RefSeq" id="WP_025226896.1">
    <property type="nucleotide sequence ID" value="NZ_CP007139.1"/>
</dbReference>
<gene>
    <name evidence="1" type="ORF">OP10G_1103</name>
</gene>
<keyword evidence="2" id="KW-1185">Reference proteome</keyword>
<sequence length="135" mass="14466">MECSELASALRSLREGDLSVRLDDNDPAGQEYNRLVSQLAEMNGEIRRICNEIGVQGYFGGQAELPDLRGDWEALVKDVNLAGYNLTLQMRVIAKVAAAKAAGDMSMRITLPATGETQAAFDAINAIGSQPVPVA</sequence>
<dbReference type="eggNOG" id="COG0840">
    <property type="taxonomic scope" value="Bacteria"/>
</dbReference>
<organism evidence="1 2">
    <name type="scientific">Fimbriimonas ginsengisoli Gsoil 348</name>
    <dbReference type="NCBI Taxonomy" id="661478"/>
    <lineage>
        <taxon>Bacteria</taxon>
        <taxon>Bacillati</taxon>
        <taxon>Armatimonadota</taxon>
        <taxon>Fimbriimonadia</taxon>
        <taxon>Fimbriimonadales</taxon>
        <taxon>Fimbriimonadaceae</taxon>
        <taxon>Fimbriimonas</taxon>
    </lineage>
</organism>
<dbReference type="EMBL" id="CP007139">
    <property type="protein sequence ID" value="AIE84471.1"/>
    <property type="molecule type" value="Genomic_DNA"/>
</dbReference>
<dbReference type="OrthoDB" id="9810730at2"/>
<protein>
    <submittedName>
        <fullName evidence="1">Two-component system sensor kinase</fullName>
    </submittedName>
</protein>
<keyword evidence="1" id="KW-0808">Transferase</keyword>
<dbReference type="Proteomes" id="UP000027982">
    <property type="component" value="Chromosome"/>
</dbReference>
<accession>A0A068NLX2</accession>
<dbReference type="STRING" id="661478.OP10G_1103"/>
<dbReference type="GO" id="GO:0016301">
    <property type="term" value="F:kinase activity"/>
    <property type="evidence" value="ECO:0007669"/>
    <property type="project" value="UniProtKB-KW"/>
</dbReference>
<dbReference type="Gene3D" id="1.20.120.1530">
    <property type="match status" value="1"/>
</dbReference>
<evidence type="ECO:0000313" key="2">
    <source>
        <dbReference type="Proteomes" id="UP000027982"/>
    </source>
</evidence>
<keyword evidence="1" id="KW-0418">Kinase</keyword>
<dbReference type="HOGENOM" id="CLU_1882688_0_0_0"/>
<name>A0A068NLX2_FIMGI</name>